<accession>N6YVX8</accession>
<dbReference type="InterPro" id="IPR045851">
    <property type="entry name" value="AMP-bd_C_sf"/>
</dbReference>
<evidence type="ECO:0000256" key="3">
    <source>
        <dbReference type="ARBA" id="ARBA00022553"/>
    </source>
</evidence>
<dbReference type="Gene3D" id="3.40.50.980">
    <property type="match status" value="2"/>
</dbReference>
<protein>
    <submittedName>
        <fullName evidence="5">Amino acid adenylation protein</fullName>
    </submittedName>
</protein>
<dbReference type="InterPro" id="IPR020459">
    <property type="entry name" value="AMP-binding"/>
</dbReference>
<evidence type="ECO:0000256" key="1">
    <source>
        <dbReference type="ARBA" id="ARBA00001957"/>
    </source>
</evidence>
<dbReference type="InterPro" id="IPR000873">
    <property type="entry name" value="AMP-dep_synth/lig_dom"/>
</dbReference>
<dbReference type="CDD" id="cd05930">
    <property type="entry name" value="A_NRPS"/>
    <property type="match status" value="1"/>
</dbReference>
<evidence type="ECO:0000313" key="6">
    <source>
        <dbReference type="Proteomes" id="UP000013047"/>
    </source>
</evidence>
<organism evidence="5 6">
    <name type="scientific">Thauera phenylacetica B4P</name>
    <dbReference type="NCBI Taxonomy" id="1234382"/>
    <lineage>
        <taxon>Bacteria</taxon>
        <taxon>Pseudomonadati</taxon>
        <taxon>Pseudomonadota</taxon>
        <taxon>Betaproteobacteria</taxon>
        <taxon>Rhodocyclales</taxon>
        <taxon>Zoogloeaceae</taxon>
        <taxon>Thauera</taxon>
    </lineage>
</organism>
<dbReference type="Pfam" id="PF00550">
    <property type="entry name" value="PP-binding"/>
    <property type="match status" value="1"/>
</dbReference>
<reference evidence="5 6" key="1">
    <citation type="submission" date="2012-09" db="EMBL/GenBank/DDBJ databases">
        <title>Draft Genome Sequences of 6 Strains from Genus Thauera.</title>
        <authorList>
            <person name="Liu B."/>
            <person name="Shapleigh J.P."/>
            <person name="Frostegard A.H."/>
        </authorList>
    </citation>
    <scope>NUCLEOTIDE SEQUENCE [LARGE SCALE GENOMIC DNA]</scope>
    <source>
        <strain evidence="5 6">B4P</strain>
    </source>
</reference>
<dbReference type="NCBIfam" id="TIGR01733">
    <property type="entry name" value="AA-adenyl-dom"/>
    <property type="match status" value="1"/>
</dbReference>
<dbReference type="InterPro" id="IPR020845">
    <property type="entry name" value="AMP-binding_CS"/>
</dbReference>
<keyword evidence="2" id="KW-0596">Phosphopantetheine</keyword>
<dbReference type="SUPFAM" id="SSF56801">
    <property type="entry name" value="Acetyl-CoA synthetase-like"/>
    <property type="match status" value="1"/>
</dbReference>
<dbReference type="Pfam" id="PF00668">
    <property type="entry name" value="Condensation"/>
    <property type="match status" value="1"/>
</dbReference>
<dbReference type="Pfam" id="PF00501">
    <property type="entry name" value="AMP-binding"/>
    <property type="match status" value="1"/>
</dbReference>
<dbReference type="Gene3D" id="3.30.559.30">
    <property type="entry name" value="Nonribosomal peptide synthetase, condensation domain"/>
    <property type="match status" value="1"/>
</dbReference>
<dbReference type="GO" id="GO:0005737">
    <property type="term" value="C:cytoplasm"/>
    <property type="evidence" value="ECO:0007669"/>
    <property type="project" value="TreeGrafter"/>
</dbReference>
<comment type="cofactor">
    <cofactor evidence="1">
        <name>pantetheine 4'-phosphate</name>
        <dbReference type="ChEBI" id="CHEBI:47942"/>
    </cofactor>
</comment>
<evidence type="ECO:0000259" key="4">
    <source>
        <dbReference type="PROSITE" id="PS50075"/>
    </source>
</evidence>
<dbReference type="InterPro" id="IPR010071">
    <property type="entry name" value="AA_adenyl_dom"/>
</dbReference>
<dbReference type="PANTHER" id="PTHR45527:SF1">
    <property type="entry name" value="FATTY ACID SYNTHASE"/>
    <property type="match status" value="1"/>
</dbReference>
<keyword evidence="3" id="KW-0597">Phosphoprotein</keyword>
<dbReference type="Gene3D" id="2.30.38.10">
    <property type="entry name" value="Luciferase, Domain 3"/>
    <property type="match status" value="1"/>
</dbReference>
<dbReference type="PRINTS" id="PR00154">
    <property type="entry name" value="AMPBINDING"/>
</dbReference>
<dbReference type="GO" id="GO:0031177">
    <property type="term" value="F:phosphopantetheine binding"/>
    <property type="evidence" value="ECO:0007669"/>
    <property type="project" value="InterPro"/>
</dbReference>
<dbReference type="InterPro" id="IPR036736">
    <property type="entry name" value="ACP-like_sf"/>
</dbReference>
<name>N6YVX8_9RHOO</name>
<dbReference type="PROSITE" id="PS50075">
    <property type="entry name" value="CARRIER"/>
    <property type="match status" value="1"/>
</dbReference>
<dbReference type="GO" id="GO:0044550">
    <property type="term" value="P:secondary metabolite biosynthetic process"/>
    <property type="evidence" value="ECO:0007669"/>
    <property type="project" value="TreeGrafter"/>
</dbReference>
<dbReference type="GO" id="GO:0003824">
    <property type="term" value="F:catalytic activity"/>
    <property type="evidence" value="ECO:0007669"/>
    <property type="project" value="InterPro"/>
</dbReference>
<dbReference type="OrthoDB" id="6297021at2"/>
<dbReference type="InterPro" id="IPR029058">
    <property type="entry name" value="AB_hydrolase_fold"/>
</dbReference>
<keyword evidence="6" id="KW-1185">Reference proteome</keyword>
<dbReference type="InterPro" id="IPR020806">
    <property type="entry name" value="PKS_PP-bd"/>
</dbReference>
<dbReference type="SMART" id="SM00823">
    <property type="entry name" value="PKS_PP"/>
    <property type="match status" value="1"/>
</dbReference>
<dbReference type="InterPro" id="IPR006162">
    <property type="entry name" value="Ppantetheine_attach_site"/>
</dbReference>
<dbReference type="Gene3D" id="3.30.300.30">
    <property type="match status" value="1"/>
</dbReference>
<dbReference type="SUPFAM" id="SSF52777">
    <property type="entry name" value="CoA-dependent acyltransferases"/>
    <property type="match status" value="2"/>
</dbReference>
<dbReference type="InterPro" id="IPR009081">
    <property type="entry name" value="PP-bd_ACP"/>
</dbReference>
<evidence type="ECO:0000256" key="2">
    <source>
        <dbReference type="ARBA" id="ARBA00022450"/>
    </source>
</evidence>
<dbReference type="InterPro" id="IPR001242">
    <property type="entry name" value="Condensation_dom"/>
</dbReference>
<dbReference type="PROSITE" id="PS00455">
    <property type="entry name" value="AMP_BINDING"/>
    <property type="match status" value="1"/>
</dbReference>
<evidence type="ECO:0000313" key="5">
    <source>
        <dbReference type="EMBL" id="ENO95740.1"/>
    </source>
</evidence>
<dbReference type="AlphaFoldDB" id="N6YVX8"/>
<gene>
    <name evidence="5" type="ORF">C667_17491</name>
</gene>
<dbReference type="SUPFAM" id="SSF47336">
    <property type="entry name" value="ACP-like"/>
    <property type="match status" value="1"/>
</dbReference>
<dbReference type="Gene3D" id="3.30.559.10">
    <property type="entry name" value="Chloramphenicol acetyltransferase-like domain"/>
    <property type="match status" value="1"/>
</dbReference>
<dbReference type="EMBL" id="AMXF01000176">
    <property type="protein sequence ID" value="ENO95740.1"/>
    <property type="molecule type" value="Genomic_DNA"/>
</dbReference>
<dbReference type="InterPro" id="IPR023213">
    <property type="entry name" value="CAT-like_dom_sf"/>
</dbReference>
<sequence length="1035" mass="111925">MSAVIEDVAASSPLSPEQRALLEYSGGEERMRHAVHVLRVEVDDNVIPERLRVAVEQALQDHGILSAAIRHVPGYRGLRMQDMNESAPGTWLVIDDDDDFAKFRRMPLDVGHGALWRGAFVRRNGVRPVLALAVSALVADRGSLADLSGRIASAYAGQAGAEEVFQYEQYVEWRRELDADDEAAAERRYWQRYLHDSDAWTAPRLVYRRSGAREPAAERFCATDRIDAALMARAVEIAAAAGVRPEVLLQTVWWVLLARLTGFNRYAAGWQHDCRSDYDVMRGAVGVFVKVLPLVIEGGGDEPFSAWLARMAACASAHIEAQEHCPIDAVTSTARLAIGFAYHDRTSPHCEMPWRIVELPGPMPCFELALQIDASGEGVELAVYADASLYPQRGIDRLLSQYVALLQGALERPGSPVLELPWIGESEWRALQVDWQGPKVDFGEQGIAQGIAHWAQATPDALAIVAGAQRLTYAALDARANRLGHWMRSQGVDAGALVALELPRSPDLIVAMLAAWRIGAGYLPLEPEWPAARRQVVLDDARPALVLSTVQVADIGPWRAAVVGGIDLDTFAAEPPHYTPRVDDPAYVLYTSGSTGQPKGVVIEQRQLLNYVAAASSAMDLASCRRWGLPTSVVADLGNTALFGALFNGACLVLADANEARDAVAFARFMADHDIDALKIVPSHLEALLECDVPRLPRTLVLGGEAAPRALIERIALLAPECAVYNHYGPTEATVGVMVHRVDREESIQDVLPLTGVLANNRMYVLDAALRPVPAGGLGELYVGGAQVCRGYLNREVEGVFVADPWQPGQCLYRTGDLAWVLPEGGVRLAGRADHQIKIRGYRVEPAEVEAGLLSLPGVRQAVVIARGGTAGTELVAFIASGGADASDISGWREQLAKLLPEHMLPAAHVLLDEFPRLPNGKIDRLALAAMHNATPQAPGAGLEPSSPLEAVLAESMAALLGHKQVAADADFFELGGHSLLVIRLVARIRKLLNIEIEPGLVFDHPSAQTLAAALCAVHDPVQLDRLAQIHGTQA</sequence>
<dbReference type="PANTHER" id="PTHR45527">
    <property type="entry name" value="NONRIBOSOMAL PEPTIDE SYNTHETASE"/>
    <property type="match status" value="1"/>
</dbReference>
<comment type="caution">
    <text evidence="5">The sequence shown here is derived from an EMBL/GenBank/DDBJ whole genome shotgun (WGS) entry which is preliminary data.</text>
</comment>
<feature type="domain" description="Carrier" evidence="4">
    <location>
        <begin position="944"/>
        <end position="1019"/>
    </location>
</feature>
<dbReference type="GO" id="GO:0043041">
    <property type="term" value="P:amino acid activation for nonribosomal peptide biosynthetic process"/>
    <property type="evidence" value="ECO:0007669"/>
    <property type="project" value="TreeGrafter"/>
</dbReference>
<dbReference type="Proteomes" id="UP000013047">
    <property type="component" value="Unassembled WGS sequence"/>
</dbReference>
<dbReference type="RefSeq" id="WP_004371481.1">
    <property type="nucleotide sequence ID" value="NZ_AMXF01000176.1"/>
</dbReference>
<dbReference type="PROSITE" id="PS00012">
    <property type="entry name" value="PHOSPHOPANTETHEINE"/>
    <property type="match status" value="1"/>
</dbReference>
<dbReference type="Gene3D" id="3.40.50.1820">
    <property type="entry name" value="alpha/beta hydrolase"/>
    <property type="match status" value="1"/>
</dbReference>
<proteinExistence type="predicted"/>